<feature type="compositionally biased region" description="Low complexity" evidence="5">
    <location>
        <begin position="24"/>
        <end position="43"/>
    </location>
</feature>
<feature type="compositionally biased region" description="Acidic residues" evidence="5">
    <location>
        <begin position="136"/>
        <end position="146"/>
    </location>
</feature>
<sequence length="1086" mass="119952">MGNKNKRSKQGSNKVSQNSSNGVNSKTNRSLKNNLSSKANNSSKPKKNINPDVYEFGNSSSDEDGKKSRSTKKRRFDYGLDEDGGDTLSKYTYDPEHDDEEIDSDEAFGDSDDEKFDSFSFGASKKGNSKKSTAESESEYSDDDEYSSQGMFLSESVPNDSENLQENRKSKVSFKDLATADSEDEFQGFDDQNDDSNNYSENSDSQDEFLEVFEDPSIQKNIEAPYIDKSQEKKSHSKLLASLGVDTNRNKPAYTVEKSELVDESEFNLGAVKPQEYTTRIDLSDVLGSISKNKSLSSIKSKLQESDTLVKDKSNKLGPLTAPLPKRIQEKFDRSAAYTVTKKEVEDWQPIVTQNRSADHLQFPLNQQKVDPHKGAFTSNNFSISDGLEKDIDNILKQSGIEEESLRKYEELELAKENKEQVFARKAELRAIRELLFRQEQKAKRVSKIKSKSYRRILKKERLRNEQKNRELGGSDGLSDLDGDDDDEDMDMQSKKEQKRALERMTLRHKGAGKWAKSMQKFGKHNEEVRNSLHEQFEQHEELKKKINEQSEGSDDNGSNANYGGSGNTAESMINEIDELVHGRDGNDEETNNLLLNSGSSNLFKMKFMQTGSKLRSEEVKQEALKLKRELMAHAGGFDGDDADVEMPVSGRRTFGKPAASSNGSGAVARPAINAPIIDGDYNDDDDNDAISIDGAARRTNRADKKGLGKAITAKAASANAKPLSASGEQASGSSNPWLGSNSADGDGMVKQTFDYALTEDSKRVDKASTKLRKAKLAAANAAALDETKAADAKFRDGKVMINEDFEKIDLSVDVRNGIKAKASSKGYSVSMVTGNVVASSGGQSKQMPVLKGAEDESLAVAANAQAFGENSGEAAGGKKKKNKKKKSKGGNGGSVEAKIEADRDEETDDEVARNAIEPTQVFTQKELIERAFAADAGVFEEEFKNEKQSMIEREFNDSAKGKQLAGAELLPGWGSWGGTNAADVRMSKFAAKKDEEKRREIERLEKRRKDAKLGDVIISQKQMKSLNSYKVDKVPFPYVSQTHYQNSLNLPVGPEWNTASAVGKITKPRIITKMGKIIDPISKPK</sequence>
<name>A0A1R1YQE9_9FUNG</name>
<dbReference type="AlphaFoldDB" id="A0A1R1YQE9"/>
<keyword evidence="7" id="KW-1185">Reference proteome</keyword>
<feature type="compositionally biased region" description="Basic residues" evidence="5">
    <location>
        <begin position="878"/>
        <end position="889"/>
    </location>
</feature>
<feature type="compositionally biased region" description="Basic and acidic residues" evidence="5">
    <location>
        <begin position="463"/>
        <end position="473"/>
    </location>
</feature>
<feature type="compositionally biased region" description="Acidic residues" evidence="5">
    <location>
        <begin position="96"/>
        <end position="115"/>
    </location>
</feature>
<dbReference type="Pfam" id="PF04615">
    <property type="entry name" value="Utp14"/>
    <property type="match status" value="1"/>
</dbReference>
<proteinExistence type="predicted"/>
<dbReference type="EMBL" id="LSSM01000413">
    <property type="protein sequence ID" value="OMJ28996.1"/>
    <property type="molecule type" value="Genomic_DNA"/>
</dbReference>
<dbReference type="InterPro" id="IPR006709">
    <property type="entry name" value="SSU_processome_Utp14"/>
</dbReference>
<feature type="region of interest" description="Disordered" evidence="5">
    <location>
        <begin position="719"/>
        <end position="745"/>
    </location>
</feature>
<feature type="compositionally biased region" description="Polar residues" evidence="5">
    <location>
        <begin position="728"/>
        <end position="744"/>
    </location>
</feature>
<feature type="region of interest" description="Disordered" evidence="5">
    <location>
        <begin position="1"/>
        <end position="209"/>
    </location>
</feature>
<keyword evidence="2" id="KW-0597">Phosphoprotein</keyword>
<dbReference type="GO" id="GO:0006364">
    <property type="term" value="P:rRNA processing"/>
    <property type="evidence" value="ECO:0007669"/>
    <property type="project" value="InterPro"/>
</dbReference>
<feature type="compositionally biased region" description="Acidic residues" evidence="5">
    <location>
        <begin position="479"/>
        <end position="491"/>
    </location>
</feature>
<organism evidence="6 7">
    <name type="scientific">Smittium culicis</name>
    <dbReference type="NCBI Taxonomy" id="133412"/>
    <lineage>
        <taxon>Eukaryota</taxon>
        <taxon>Fungi</taxon>
        <taxon>Fungi incertae sedis</taxon>
        <taxon>Zoopagomycota</taxon>
        <taxon>Kickxellomycotina</taxon>
        <taxon>Harpellomycetes</taxon>
        <taxon>Harpellales</taxon>
        <taxon>Legeriomycetaceae</taxon>
        <taxon>Smittium</taxon>
    </lineage>
</organism>
<reference evidence="7" key="1">
    <citation type="submission" date="2017-01" db="EMBL/GenBank/DDBJ databases">
        <authorList>
            <person name="Wang Y."/>
            <person name="White M."/>
            <person name="Kvist S."/>
            <person name="Moncalvo J.-M."/>
        </authorList>
    </citation>
    <scope>NUCLEOTIDE SEQUENCE [LARGE SCALE GENOMIC DNA]</scope>
    <source>
        <strain evidence="7">ID-206-W2</strain>
    </source>
</reference>
<feature type="compositionally biased region" description="Polar residues" evidence="5">
    <location>
        <begin position="10"/>
        <end position="23"/>
    </location>
</feature>
<feature type="region of interest" description="Disordered" evidence="5">
    <location>
        <begin position="460"/>
        <end position="500"/>
    </location>
</feature>
<feature type="region of interest" description="Disordered" evidence="5">
    <location>
        <begin position="548"/>
        <end position="570"/>
    </location>
</feature>
<feature type="coiled-coil region" evidence="4">
    <location>
        <begin position="988"/>
        <end position="1015"/>
    </location>
</feature>
<feature type="coiled-coil region" evidence="4">
    <location>
        <begin position="402"/>
        <end position="432"/>
    </location>
</feature>
<keyword evidence="3" id="KW-0539">Nucleus</keyword>
<dbReference type="GO" id="GO:0032040">
    <property type="term" value="C:small-subunit processome"/>
    <property type="evidence" value="ECO:0007669"/>
    <property type="project" value="InterPro"/>
</dbReference>
<evidence type="ECO:0000313" key="7">
    <source>
        <dbReference type="Proteomes" id="UP000187429"/>
    </source>
</evidence>
<dbReference type="PANTHER" id="PTHR14150:SF12">
    <property type="entry name" value="U3 SMALL NUCLEOLAR RNA-ASSOCIATED PROTEIN 14 HOMOLOG A"/>
    <property type="match status" value="1"/>
</dbReference>
<dbReference type="Proteomes" id="UP000187429">
    <property type="component" value="Unassembled WGS sequence"/>
</dbReference>
<protein>
    <submittedName>
        <fullName evidence="6">U3 small nucleolar RNA-associated protein 14</fullName>
    </submittedName>
</protein>
<evidence type="ECO:0000256" key="2">
    <source>
        <dbReference type="ARBA" id="ARBA00022553"/>
    </source>
</evidence>
<accession>A0A1R1YQE9</accession>
<comment type="caution">
    <text evidence="6">The sequence shown here is derived from an EMBL/GenBank/DDBJ whole genome shotgun (WGS) entry which is preliminary data.</text>
</comment>
<dbReference type="PANTHER" id="PTHR14150">
    <property type="entry name" value="U3 SMALL NUCLEOLAR RNA-ASSOCIATED PROTEIN 14"/>
    <property type="match status" value="1"/>
</dbReference>
<feature type="region of interest" description="Disordered" evidence="5">
    <location>
        <begin position="870"/>
        <end position="910"/>
    </location>
</feature>
<evidence type="ECO:0000256" key="1">
    <source>
        <dbReference type="ARBA" id="ARBA00004604"/>
    </source>
</evidence>
<evidence type="ECO:0000313" key="6">
    <source>
        <dbReference type="EMBL" id="OMJ28996.1"/>
    </source>
</evidence>
<evidence type="ECO:0000256" key="4">
    <source>
        <dbReference type="SAM" id="Coils"/>
    </source>
</evidence>
<gene>
    <name evidence="6" type="ORF">AYI69_g1515</name>
</gene>
<evidence type="ECO:0000256" key="5">
    <source>
        <dbReference type="SAM" id="MobiDB-lite"/>
    </source>
</evidence>
<comment type="subcellular location">
    <subcellularLocation>
        <location evidence="1">Nucleus</location>
        <location evidence="1">Nucleolus</location>
    </subcellularLocation>
</comment>
<feature type="compositionally biased region" description="Acidic residues" evidence="5">
    <location>
        <begin position="181"/>
        <end position="194"/>
    </location>
</feature>
<evidence type="ECO:0000256" key="3">
    <source>
        <dbReference type="ARBA" id="ARBA00023242"/>
    </source>
</evidence>
<dbReference type="OrthoDB" id="277439at2759"/>
<keyword evidence="4" id="KW-0175">Coiled coil</keyword>